<accession>A0A4R0YRE3</accession>
<evidence type="ECO:0000256" key="2">
    <source>
        <dbReference type="ARBA" id="ARBA00023136"/>
    </source>
</evidence>
<keyword evidence="2" id="KW-0472">Membrane</keyword>
<feature type="region of interest" description="Disordered" evidence="3">
    <location>
        <begin position="1"/>
        <end position="29"/>
    </location>
</feature>
<reference evidence="5 6" key="1">
    <citation type="submission" date="2019-02" db="EMBL/GenBank/DDBJ databases">
        <title>Dyella amyloliquefaciens sp. nov., isolated from forest soil.</title>
        <authorList>
            <person name="Gao Z.-H."/>
            <person name="Qiu L.-H."/>
        </authorList>
    </citation>
    <scope>NUCLEOTIDE SEQUENCE [LARGE SCALE GENOMIC DNA]</scope>
    <source>
        <strain evidence="5 6">KACC 12747</strain>
    </source>
</reference>
<dbReference type="Gene3D" id="2.40.160.50">
    <property type="entry name" value="membrane protein fhac: a member of the omp85/tpsb transporter family"/>
    <property type="match status" value="1"/>
</dbReference>
<feature type="domain" description="Bacterial surface antigen (D15)" evidence="4">
    <location>
        <begin position="117"/>
        <end position="336"/>
    </location>
</feature>
<comment type="subcellular location">
    <subcellularLocation>
        <location evidence="1">Membrane</location>
    </subcellularLocation>
</comment>
<dbReference type="Proteomes" id="UP000291822">
    <property type="component" value="Unassembled WGS sequence"/>
</dbReference>
<organism evidence="5 6">
    <name type="scientific">Dyella soli</name>
    <dbReference type="NCBI Taxonomy" id="522319"/>
    <lineage>
        <taxon>Bacteria</taxon>
        <taxon>Pseudomonadati</taxon>
        <taxon>Pseudomonadota</taxon>
        <taxon>Gammaproteobacteria</taxon>
        <taxon>Lysobacterales</taxon>
        <taxon>Rhodanobacteraceae</taxon>
        <taxon>Dyella</taxon>
    </lineage>
</organism>
<sequence length="377" mass="41907">MLQATDAMTPAPPPGPDEASPHSWLSVMRDPQDGKFDTSRWLLEHRGFLLVPVIVTEPAVGNGGGLAAVFFHQPAQSDASKANGERIPPDIYGVGGIATENGTKMYGLGGRFHFKDDTWRYKGGLGRGSINLDFYTAGRAGAPRKIGYNLDGLFSLQQVSRRLWRSNVYVSARWVYIDLDSRLNLEQDAQYFTPKEFARKSSGLGLGLEYDSRDNTLTPSRGWQSVLEVTDYSTSIGSDNNYRSYRANTLAYLPLASDWILGLRADFRAARGDVPFYQLPSIDLRGIAYGRYQAPDVAMVEAELRWNFTPRWALLGFTGAGRAWGHGVDFGNATTETTRGLGMRYLIARQLGLWVGLDWAWGPDDHAYYIQVGSAWR</sequence>
<evidence type="ECO:0000313" key="6">
    <source>
        <dbReference type="Proteomes" id="UP000291822"/>
    </source>
</evidence>
<gene>
    <name evidence="5" type="ORF">EZM97_30185</name>
</gene>
<proteinExistence type="predicted"/>
<evidence type="ECO:0000256" key="3">
    <source>
        <dbReference type="SAM" id="MobiDB-lite"/>
    </source>
</evidence>
<evidence type="ECO:0000259" key="4">
    <source>
        <dbReference type="Pfam" id="PF01103"/>
    </source>
</evidence>
<dbReference type="InterPro" id="IPR000184">
    <property type="entry name" value="Bac_surfAg_D15"/>
</dbReference>
<dbReference type="GO" id="GO:0019867">
    <property type="term" value="C:outer membrane"/>
    <property type="evidence" value="ECO:0007669"/>
    <property type="project" value="InterPro"/>
</dbReference>
<dbReference type="Pfam" id="PF01103">
    <property type="entry name" value="Omp85"/>
    <property type="match status" value="1"/>
</dbReference>
<keyword evidence="6" id="KW-1185">Reference proteome</keyword>
<dbReference type="EMBL" id="SJTG01000005">
    <property type="protein sequence ID" value="TCI07431.1"/>
    <property type="molecule type" value="Genomic_DNA"/>
</dbReference>
<protein>
    <recommendedName>
        <fullName evidence="4">Bacterial surface antigen (D15) domain-containing protein</fullName>
    </recommendedName>
</protein>
<evidence type="ECO:0000313" key="5">
    <source>
        <dbReference type="EMBL" id="TCI07431.1"/>
    </source>
</evidence>
<name>A0A4R0YRE3_9GAMM</name>
<evidence type="ECO:0000256" key="1">
    <source>
        <dbReference type="ARBA" id="ARBA00004370"/>
    </source>
</evidence>
<comment type="caution">
    <text evidence="5">The sequence shown here is derived from an EMBL/GenBank/DDBJ whole genome shotgun (WGS) entry which is preliminary data.</text>
</comment>
<dbReference type="AlphaFoldDB" id="A0A4R0YRE3"/>